<evidence type="ECO:0000313" key="10">
    <source>
        <dbReference type="Proteomes" id="UP001183607"/>
    </source>
</evidence>
<dbReference type="PROSITE" id="PS00138">
    <property type="entry name" value="SUBTILASE_SER"/>
    <property type="match status" value="1"/>
</dbReference>
<dbReference type="RefSeq" id="WP_311677175.1">
    <property type="nucleotide sequence ID" value="NZ_JAVRER010000024.1"/>
</dbReference>
<dbReference type="PANTHER" id="PTHR43806:SF11">
    <property type="entry name" value="CEREVISIN-RELATED"/>
    <property type="match status" value="1"/>
</dbReference>
<evidence type="ECO:0000259" key="8">
    <source>
        <dbReference type="Pfam" id="PF00082"/>
    </source>
</evidence>
<dbReference type="PRINTS" id="PR00723">
    <property type="entry name" value="SUBTILISIN"/>
</dbReference>
<dbReference type="GO" id="GO:0004252">
    <property type="term" value="F:serine-type endopeptidase activity"/>
    <property type="evidence" value="ECO:0007669"/>
    <property type="project" value="UniProtKB-UniRule"/>
</dbReference>
<dbReference type="SUPFAM" id="SSF52743">
    <property type="entry name" value="Subtilisin-like"/>
    <property type="match status" value="1"/>
</dbReference>
<keyword evidence="7" id="KW-0732">Signal</keyword>
<dbReference type="Pfam" id="PF00082">
    <property type="entry name" value="Peptidase_S8"/>
    <property type="match status" value="1"/>
</dbReference>
<dbReference type="PROSITE" id="PS51892">
    <property type="entry name" value="SUBTILASE"/>
    <property type="match status" value="1"/>
</dbReference>
<reference evidence="10" key="1">
    <citation type="submission" date="2023-07" db="EMBL/GenBank/DDBJ databases">
        <title>30 novel species of actinomycetes from the DSMZ collection.</title>
        <authorList>
            <person name="Nouioui I."/>
        </authorList>
    </citation>
    <scope>NUCLEOTIDE SEQUENCE [LARGE SCALE GENOMIC DNA]</scope>
    <source>
        <strain evidence="10">DSM 41982</strain>
    </source>
</reference>
<dbReference type="GO" id="GO:0006508">
    <property type="term" value="P:proteolysis"/>
    <property type="evidence" value="ECO:0007669"/>
    <property type="project" value="UniProtKB-KW"/>
</dbReference>
<feature type="active site" description="Charge relay system" evidence="5 6">
    <location>
        <position position="201"/>
    </location>
</feature>
<accession>A0ABD5E7X6</accession>
<keyword evidence="3 6" id="KW-0378">Hydrolase</keyword>
<evidence type="ECO:0000313" key="9">
    <source>
        <dbReference type="EMBL" id="MDT0417116.1"/>
    </source>
</evidence>
<feature type="chain" id="PRO_5044892175" evidence="7">
    <location>
        <begin position="34"/>
        <end position="849"/>
    </location>
</feature>
<comment type="caution">
    <text evidence="9">The sequence shown here is derived from an EMBL/GenBank/DDBJ whole genome shotgun (WGS) entry which is preliminary data.</text>
</comment>
<evidence type="ECO:0000256" key="6">
    <source>
        <dbReference type="PROSITE-ProRule" id="PRU01240"/>
    </source>
</evidence>
<dbReference type="SUPFAM" id="SSF49464">
    <property type="entry name" value="Carboxypeptidase regulatory domain-like"/>
    <property type="match status" value="2"/>
</dbReference>
<proteinExistence type="inferred from homology"/>
<dbReference type="PANTHER" id="PTHR43806">
    <property type="entry name" value="PEPTIDASE S8"/>
    <property type="match status" value="1"/>
</dbReference>
<evidence type="ECO:0000256" key="2">
    <source>
        <dbReference type="ARBA" id="ARBA00022670"/>
    </source>
</evidence>
<protein>
    <submittedName>
        <fullName evidence="9">S8 family serine peptidase</fullName>
    </submittedName>
</protein>
<comment type="similarity">
    <text evidence="1 6">Belongs to the peptidase S8 family.</text>
</comment>
<dbReference type="Gene3D" id="2.60.40.1120">
    <property type="entry name" value="Carboxypeptidase-like, regulatory domain"/>
    <property type="match status" value="2"/>
</dbReference>
<dbReference type="InterPro" id="IPR015500">
    <property type="entry name" value="Peptidase_S8_subtilisin-rel"/>
</dbReference>
<name>A0ABD5E7X6_9ACTN</name>
<dbReference type="EMBL" id="JAVRER010000024">
    <property type="protein sequence ID" value="MDT0417116.1"/>
    <property type="molecule type" value="Genomic_DNA"/>
</dbReference>
<evidence type="ECO:0000256" key="7">
    <source>
        <dbReference type="SAM" id="SignalP"/>
    </source>
</evidence>
<feature type="domain" description="Peptidase S8/S53" evidence="8">
    <location>
        <begin position="192"/>
        <end position="457"/>
    </location>
</feature>
<organism evidence="9 10">
    <name type="scientific">Streptomyces evansiae</name>
    <dbReference type="NCBI Taxonomy" id="3075535"/>
    <lineage>
        <taxon>Bacteria</taxon>
        <taxon>Bacillati</taxon>
        <taxon>Actinomycetota</taxon>
        <taxon>Actinomycetes</taxon>
        <taxon>Kitasatosporales</taxon>
        <taxon>Streptomycetaceae</taxon>
        <taxon>Streptomyces</taxon>
    </lineage>
</organism>
<dbReference type="AlphaFoldDB" id="A0ABD5E7X6"/>
<dbReference type="Gene3D" id="3.40.50.200">
    <property type="entry name" value="Peptidase S8/S53 domain"/>
    <property type="match status" value="1"/>
</dbReference>
<dbReference type="InterPro" id="IPR050131">
    <property type="entry name" value="Peptidase_S8_subtilisin-like"/>
</dbReference>
<evidence type="ECO:0000256" key="4">
    <source>
        <dbReference type="ARBA" id="ARBA00022825"/>
    </source>
</evidence>
<feature type="active site" description="Charge relay system" evidence="5 6">
    <location>
        <position position="419"/>
    </location>
</feature>
<feature type="active site" description="Charge relay system" evidence="5 6">
    <location>
        <position position="249"/>
    </location>
</feature>
<keyword evidence="2 6" id="KW-0645">Protease</keyword>
<evidence type="ECO:0000256" key="1">
    <source>
        <dbReference type="ARBA" id="ARBA00011073"/>
    </source>
</evidence>
<dbReference type="InterPro" id="IPR023828">
    <property type="entry name" value="Peptidase_S8_Ser-AS"/>
</dbReference>
<dbReference type="Proteomes" id="UP001183607">
    <property type="component" value="Unassembled WGS sequence"/>
</dbReference>
<dbReference type="InterPro" id="IPR036852">
    <property type="entry name" value="Peptidase_S8/S53_dom_sf"/>
</dbReference>
<keyword evidence="4 6" id="KW-0720">Serine protease</keyword>
<gene>
    <name evidence="9" type="ORF">RM574_16630</name>
</gene>
<dbReference type="InterPro" id="IPR008969">
    <property type="entry name" value="CarboxyPept-like_regulatory"/>
</dbReference>
<dbReference type="InterPro" id="IPR000209">
    <property type="entry name" value="Peptidase_S8/S53_dom"/>
</dbReference>
<sequence length="849" mass="87668">MPLPRPPLRARALWAAAALSATALLSAPLPAVAAGPTAAPTTTLDPALSRAFAKSDETSFFVVLKDRADLSGARGRSSHAARAQNAFEKLRVKADATQAPLRAYLDKRKVGHQDYWIANTVQVTGDKKLAATLAARSDVAQVVPDHHYALDDIETSDARVTASRTDADADTPEWGVADIEADKVWKQYEDRGEGIVIANVDSGVQYDHPDLVGAYRGNNGDGSFTHDYNWYDATGQCGTSGVPCDNNGHGTHTMGTMVGANGIGVAPGARWIAAKGCETSSCSDSSLLKAGQWILAPTDHNGQNPRPDLAPDIVNNSWGGDDTTFYQDIVEAWNAAGIFEAFAAGNDGDGTTCSTAHAPGSQAPAYGIGAYDSGGKIASFSGFGPSLVDGSAKPDLAAPGVDVRSTWPGSAYNTESGTSMATPHVAGAVALLWSAAPSLVGDIDATRALLAEGARDVDDTHCGGTAARNNVWGEGKLDILASVDKAPHTAATVTGTVTDKATGAPLAGVTVEATRDGHAVRSVTTGPEGTYRLSLAPGTYDLTVSGYGYADTTASGLTLGENQDLGRDFALTAVAAHKVTGTVRDVTGKPLAGARVSVAGTPVPAVITNARGAYKLPAVAEGTYTLSVRPAAPVLCNGESADAVTVAADLKRDVRLPARADAFGNACAPAAYSWIDGTKRVPLSGDEDATTITLPFPVKLYGVPYSTTSVTTNGMLDFLAPRVGDYANTDLPTAHNPNGFVAALWDDLVLDKKSSVKTATTGKKGARTFAVVWTDAAYATGTTGRATFEVLFDEASGAVTTQYRTVPDHGASATVGLQNQTGSDALAYSYDQPVLTDGSAVRFSQGAKG</sequence>
<dbReference type="Pfam" id="PF13620">
    <property type="entry name" value="CarboxypepD_reg"/>
    <property type="match status" value="2"/>
</dbReference>
<evidence type="ECO:0000256" key="3">
    <source>
        <dbReference type="ARBA" id="ARBA00022801"/>
    </source>
</evidence>
<feature type="signal peptide" evidence="7">
    <location>
        <begin position="1"/>
        <end position="33"/>
    </location>
</feature>
<evidence type="ECO:0000256" key="5">
    <source>
        <dbReference type="PIRSR" id="PIRSR615500-1"/>
    </source>
</evidence>